<evidence type="ECO:0000313" key="1">
    <source>
        <dbReference type="EMBL" id="CAJ1977349.1"/>
    </source>
</evidence>
<dbReference type="AlphaFoldDB" id="A0AA86W2R3"/>
<protein>
    <submittedName>
        <fullName evidence="1">Uncharacterized protein</fullName>
    </submittedName>
</protein>
<name>A0AA86W2R3_9FABA</name>
<accession>A0AA86W2R3</accession>
<keyword evidence="2" id="KW-1185">Reference proteome</keyword>
<dbReference type="Proteomes" id="UP001189624">
    <property type="component" value="Chromosome 10"/>
</dbReference>
<evidence type="ECO:0000313" key="2">
    <source>
        <dbReference type="Proteomes" id="UP001189624"/>
    </source>
</evidence>
<reference evidence="1" key="1">
    <citation type="submission" date="2023-10" db="EMBL/GenBank/DDBJ databases">
        <authorList>
            <person name="Domelevo Entfellner J.-B."/>
        </authorList>
    </citation>
    <scope>NUCLEOTIDE SEQUENCE</scope>
</reference>
<gene>
    <name evidence="1" type="ORF">AYBTSS11_LOCUS29514</name>
</gene>
<proteinExistence type="predicted"/>
<organism evidence="1 2">
    <name type="scientific">Sphenostylis stenocarpa</name>
    <dbReference type="NCBI Taxonomy" id="92480"/>
    <lineage>
        <taxon>Eukaryota</taxon>
        <taxon>Viridiplantae</taxon>
        <taxon>Streptophyta</taxon>
        <taxon>Embryophyta</taxon>
        <taxon>Tracheophyta</taxon>
        <taxon>Spermatophyta</taxon>
        <taxon>Magnoliopsida</taxon>
        <taxon>eudicotyledons</taxon>
        <taxon>Gunneridae</taxon>
        <taxon>Pentapetalae</taxon>
        <taxon>rosids</taxon>
        <taxon>fabids</taxon>
        <taxon>Fabales</taxon>
        <taxon>Fabaceae</taxon>
        <taxon>Papilionoideae</taxon>
        <taxon>50 kb inversion clade</taxon>
        <taxon>NPAAA clade</taxon>
        <taxon>indigoferoid/millettioid clade</taxon>
        <taxon>Phaseoleae</taxon>
        <taxon>Sphenostylis</taxon>
    </lineage>
</organism>
<dbReference type="Gramene" id="rna-AYBTSS11_LOCUS29514">
    <property type="protein sequence ID" value="CAJ1977349.1"/>
    <property type="gene ID" value="gene-AYBTSS11_LOCUS29514"/>
</dbReference>
<dbReference type="EMBL" id="OY731407">
    <property type="protein sequence ID" value="CAJ1977349.1"/>
    <property type="molecule type" value="Genomic_DNA"/>
</dbReference>
<sequence>MSVEEIKVEGMNTLTMLYHYKQVATVQEKIERVEENRSLEKRKKKVEDVDIKK</sequence>